<dbReference type="Gene3D" id="3.40.50.12780">
    <property type="entry name" value="N-terminal domain of ligase-like"/>
    <property type="match status" value="1"/>
</dbReference>
<keyword evidence="3" id="KW-0436">Ligase</keyword>
<evidence type="ECO:0000313" key="4">
    <source>
        <dbReference type="Proteomes" id="UP000823854"/>
    </source>
</evidence>
<dbReference type="InterPro" id="IPR042099">
    <property type="entry name" value="ANL_N_sf"/>
</dbReference>
<dbReference type="Gene3D" id="3.30.300.30">
    <property type="match status" value="1"/>
</dbReference>
<comment type="caution">
    <text evidence="3">The sequence shown here is derived from an EMBL/GenBank/DDBJ whole genome shotgun (WGS) entry which is preliminary data.</text>
</comment>
<organism evidence="3 4">
    <name type="scientific">Candidatus Brachybacterium intestinipullorum</name>
    <dbReference type="NCBI Taxonomy" id="2838512"/>
    <lineage>
        <taxon>Bacteria</taxon>
        <taxon>Bacillati</taxon>
        <taxon>Actinomycetota</taxon>
        <taxon>Actinomycetes</taxon>
        <taxon>Micrococcales</taxon>
        <taxon>Dermabacteraceae</taxon>
        <taxon>Brachybacterium</taxon>
    </lineage>
</organism>
<dbReference type="PANTHER" id="PTHR43767">
    <property type="entry name" value="LONG-CHAIN-FATTY-ACID--COA LIGASE"/>
    <property type="match status" value="1"/>
</dbReference>
<dbReference type="InterPro" id="IPR050237">
    <property type="entry name" value="ATP-dep_AMP-bd_enzyme"/>
</dbReference>
<dbReference type="Pfam" id="PF13193">
    <property type="entry name" value="AMP-binding_C"/>
    <property type="match status" value="1"/>
</dbReference>
<dbReference type="SUPFAM" id="SSF56801">
    <property type="entry name" value="Acetyl-CoA synthetase-like"/>
    <property type="match status" value="1"/>
</dbReference>
<reference evidence="3" key="2">
    <citation type="submission" date="2021-04" db="EMBL/GenBank/DDBJ databases">
        <authorList>
            <person name="Gilroy R."/>
        </authorList>
    </citation>
    <scope>NUCLEOTIDE SEQUENCE</scope>
    <source>
        <strain evidence="3">CHK130-7132</strain>
    </source>
</reference>
<gene>
    <name evidence="3" type="ORF">H9932_01755</name>
</gene>
<accession>A0A9D2PW21</accession>
<evidence type="ECO:0000259" key="1">
    <source>
        <dbReference type="Pfam" id="PF00501"/>
    </source>
</evidence>
<dbReference type="Pfam" id="PF00501">
    <property type="entry name" value="AMP-binding"/>
    <property type="match status" value="1"/>
</dbReference>
<dbReference type="InterPro" id="IPR025110">
    <property type="entry name" value="AMP-bd_C"/>
</dbReference>
<proteinExistence type="predicted"/>
<evidence type="ECO:0000313" key="3">
    <source>
        <dbReference type="EMBL" id="HJC68388.1"/>
    </source>
</evidence>
<sequence>MIPRIVVLGGAGEGLLDRLRAVRADGDVPLVGNDRWPAAQWKAVRELAASAPVPAQAGWATLTSGTSGSPRIVLRSAASWEHSFAAVSALLAPPGQPGIAEPEAAQRILLPSPPASSLTLFSLAHALAGGPSPVLPGDGDRCRATALHGTPQALRAALAADDLPHLRTALIGGSRLPAGLRAAAEARGIRVVSYYGAAELSFVAVDTGDGLRAFPGVALEVREGELWVRSPFMALACLGGAGPARQDGQWMTVGDLATLQDGVLAVHGRADAAILTASATVIPDEVEEGLRALPGIADALVVGLPADGIGALVTAMIEVEPGAAPPTARRLRTMARASFASSHRPRLWFEGPLPRTVTGKPARAEALRRMRAGEVRRCA</sequence>
<evidence type="ECO:0000259" key="2">
    <source>
        <dbReference type="Pfam" id="PF13193"/>
    </source>
</evidence>
<dbReference type="InterPro" id="IPR000873">
    <property type="entry name" value="AMP-dep_synth/lig_dom"/>
</dbReference>
<dbReference type="Proteomes" id="UP000823854">
    <property type="component" value="Unassembled WGS sequence"/>
</dbReference>
<feature type="domain" description="AMP-binding enzyme C-terminal" evidence="2">
    <location>
        <begin position="285"/>
        <end position="360"/>
    </location>
</feature>
<feature type="domain" description="AMP-dependent synthetase/ligase" evidence="1">
    <location>
        <begin position="51"/>
        <end position="211"/>
    </location>
</feature>
<dbReference type="InterPro" id="IPR045851">
    <property type="entry name" value="AMP-bd_C_sf"/>
</dbReference>
<dbReference type="PANTHER" id="PTHR43767:SF1">
    <property type="entry name" value="NONRIBOSOMAL PEPTIDE SYNTHASE PES1 (EUROFUNG)-RELATED"/>
    <property type="match status" value="1"/>
</dbReference>
<dbReference type="AlphaFoldDB" id="A0A9D2PW21"/>
<dbReference type="GO" id="GO:0016878">
    <property type="term" value="F:acid-thiol ligase activity"/>
    <property type="evidence" value="ECO:0007669"/>
    <property type="project" value="UniProtKB-ARBA"/>
</dbReference>
<name>A0A9D2PW21_9MICO</name>
<dbReference type="EMBL" id="DWWC01000035">
    <property type="protein sequence ID" value="HJC68388.1"/>
    <property type="molecule type" value="Genomic_DNA"/>
</dbReference>
<reference evidence="3" key="1">
    <citation type="journal article" date="2021" name="PeerJ">
        <title>Extensive microbial diversity within the chicken gut microbiome revealed by metagenomics and culture.</title>
        <authorList>
            <person name="Gilroy R."/>
            <person name="Ravi A."/>
            <person name="Getino M."/>
            <person name="Pursley I."/>
            <person name="Horton D.L."/>
            <person name="Alikhan N.F."/>
            <person name="Baker D."/>
            <person name="Gharbi K."/>
            <person name="Hall N."/>
            <person name="Watson M."/>
            <person name="Adriaenssens E.M."/>
            <person name="Foster-Nyarko E."/>
            <person name="Jarju S."/>
            <person name="Secka A."/>
            <person name="Antonio M."/>
            <person name="Oren A."/>
            <person name="Chaudhuri R.R."/>
            <person name="La Ragione R."/>
            <person name="Hildebrand F."/>
            <person name="Pallen M.J."/>
        </authorList>
    </citation>
    <scope>NUCLEOTIDE SEQUENCE</scope>
    <source>
        <strain evidence="3">CHK130-7132</strain>
    </source>
</reference>
<protein>
    <submittedName>
        <fullName evidence="3">Acyl--CoA ligase</fullName>
    </submittedName>
</protein>